<sequence>MSTFSNLIHGKPKKQSVPNQPTTGRKSKLVKSDRDYQDRGQDPYPLLSINRLIDGIFDHGLLSFMDANSRYNQIRMHPMDEIKIAFITKRETFVIRPNKFRPEGLRRPYGGQVSIGKHKLKLNPEKCSFYVQAGKFLGYMLTRRGIEANLDKYETVINMRSPRSVKEIDRKGAPNFPIPQKERKISMDIGITALIKEDEKNQYPIYFVTKVLQGAKSIYQRLDKAALILQVLRKPDLAGRMVEWMMKLSEFDLTFERRRHVKAQILADFIAELTPTGKVEQPSKGWIILVDGASNQKGSGAKILLKGPNRVSNNQAKYEALLVGIRLAEEIGAQVLTAKSDSY</sequence>
<evidence type="ECO:0000313" key="3">
    <source>
        <dbReference type="EMBL" id="RDY13193.1"/>
    </source>
</evidence>
<gene>
    <name evidence="3" type="ORF">CR513_01922</name>
</gene>
<dbReference type="SUPFAM" id="SSF53098">
    <property type="entry name" value="Ribonuclease H-like"/>
    <property type="match status" value="1"/>
</dbReference>
<keyword evidence="4" id="KW-1185">Reference proteome</keyword>
<dbReference type="PANTHER" id="PTHR48475:SF2">
    <property type="entry name" value="RIBONUCLEASE H"/>
    <property type="match status" value="1"/>
</dbReference>
<evidence type="ECO:0000313" key="4">
    <source>
        <dbReference type="Proteomes" id="UP000257109"/>
    </source>
</evidence>
<dbReference type="InterPro" id="IPR012337">
    <property type="entry name" value="RNaseH-like_sf"/>
</dbReference>
<evidence type="ECO:0000259" key="2">
    <source>
        <dbReference type="PROSITE" id="PS50879"/>
    </source>
</evidence>
<dbReference type="GO" id="GO:0004523">
    <property type="term" value="F:RNA-DNA hybrid ribonuclease activity"/>
    <property type="evidence" value="ECO:0007669"/>
    <property type="project" value="InterPro"/>
</dbReference>
<dbReference type="AlphaFoldDB" id="A0A371IDW5"/>
<dbReference type="Proteomes" id="UP000257109">
    <property type="component" value="Unassembled WGS sequence"/>
</dbReference>
<feature type="non-terminal residue" evidence="3">
    <location>
        <position position="1"/>
    </location>
</feature>
<dbReference type="PANTHER" id="PTHR48475">
    <property type="entry name" value="RIBONUCLEASE H"/>
    <property type="match status" value="1"/>
</dbReference>
<reference evidence="3" key="1">
    <citation type="submission" date="2018-05" db="EMBL/GenBank/DDBJ databases">
        <title>Draft genome of Mucuna pruriens seed.</title>
        <authorList>
            <person name="Nnadi N.E."/>
            <person name="Vos R."/>
            <person name="Hasami M.H."/>
            <person name="Devisetty U.K."/>
            <person name="Aguiy J.C."/>
        </authorList>
    </citation>
    <scope>NUCLEOTIDE SEQUENCE [LARGE SCALE GENOMIC DNA]</scope>
    <source>
        <strain evidence="3">JCA_2017</strain>
    </source>
</reference>
<dbReference type="GO" id="GO:0003676">
    <property type="term" value="F:nucleic acid binding"/>
    <property type="evidence" value="ECO:0007669"/>
    <property type="project" value="InterPro"/>
</dbReference>
<accession>A0A371IDW5</accession>
<dbReference type="PROSITE" id="PS50879">
    <property type="entry name" value="RNASE_H_1"/>
    <property type="match status" value="1"/>
</dbReference>
<evidence type="ECO:0000256" key="1">
    <source>
        <dbReference type="SAM" id="MobiDB-lite"/>
    </source>
</evidence>
<dbReference type="SUPFAM" id="SSF56672">
    <property type="entry name" value="DNA/RNA polymerases"/>
    <property type="match status" value="1"/>
</dbReference>
<organism evidence="3 4">
    <name type="scientific">Mucuna pruriens</name>
    <name type="common">Velvet bean</name>
    <name type="synonym">Dolichos pruriens</name>
    <dbReference type="NCBI Taxonomy" id="157652"/>
    <lineage>
        <taxon>Eukaryota</taxon>
        <taxon>Viridiplantae</taxon>
        <taxon>Streptophyta</taxon>
        <taxon>Embryophyta</taxon>
        <taxon>Tracheophyta</taxon>
        <taxon>Spermatophyta</taxon>
        <taxon>Magnoliopsida</taxon>
        <taxon>eudicotyledons</taxon>
        <taxon>Gunneridae</taxon>
        <taxon>Pentapetalae</taxon>
        <taxon>rosids</taxon>
        <taxon>fabids</taxon>
        <taxon>Fabales</taxon>
        <taxon>Fabaceae</taxon>
        <taxon>Papilionoideae</taxon>
        <taxon>50 kb inversion clade</taxon>
        <taxon>NPAAA clade</taxon>
        <taxon>indigoferoid/millettioid clade</taxon>
        <taxon>Phaseoleae</taxon>
        <taxon>Mucuna</taxon>
    </lineage>
</organism>
<dbReference type="InterPro" id="IPR002156">
    <property type="entry name" value="RNaseH_domain"/>
</dbReference>
<dbReference type="Gene3D" id="3.30.70.270">
    <property type="match status" value="2"/>
</dbReference>
<dbReference type="InterPro" id="IPR043128">
    <property type="entry name" value="Rev_trsase/Diguanyl_cyclase"/>
</dbReference>
<dbReference type="Gene3D" id="3.10.10.10">
    <property type="entry name" value="HIV Type 1 Reverse Transcriptase, subunit A, domain 1"/>
    <property type="match status" value="1"/>
</dbReference>
<comment type="caution">
    <text evidence="3">The sequence shown here is derived from an EMBL/GenBank/DDBJ whole genome shotgun (WGS) entry which is preliminary data.</text>
</comment>
<feature type="domain" description="RNase H type-1" evidence="2">
    <location>
        <begin position="282"/>
        <end position="343"/>
    </location>
</feature>
<proteinExistence type="predicted"/>
<dbReference type="InterPro" id="IPR043502">
    <property type="entry name" value="DNA/RNA_pol_sf"/>
</dbReference>
<protein>
    <recommendedName>
        <fullName evidence="2">RNase H type-1 domain-containing protein</fullName>
    </recommendedName>
</protein>
<dbReference type="EMBL" id="QJKJ01000325">
    <property type="protein sequence ID" value="RDY13193.1"/>
    <property type="molecule type" value="Genomic_DNA"/>
</dbReference>
<feature type="region of interest" description="Disordered" evidence="1">
    <location>
        <begin position="1"/>
        <end position="42"/>
    </location>
</feature>
<feature type="compositionally biased region" description="Basic and acidic residues" evidence="1">
    <location>
        <begin position="30"/>
        <end position="41"/>
    </location>
</feature>
<dbReference type="OrthoDB" id="1938451at2759"/>
<name>A0A371IDW5_MUCPR</name>